<proteinExistence type="predicted"/>
<reference evidence="2" key="1">
    <citation type="journal article" date="2020" name="Nature">
        <title>Giant virus diversity and host interactions through global metagenomics.</title>
        <authorList>
            <person name="Schulz F."/>
            <person name="Roux S."/>
            <person name="Paez-Espino D."/>
            <person name="Jungbluth S."/>
            <person name="Walsh D.A."/>
            <person name="Denef V.J."/>
            <person name="McMahon K.D."/>
            <person name="Konstantinidis K.T."/>
            <person name="Eloe-Fadrosh E.A."/>
            <person name="Kyrpides N.C."/>
            <person name="Woyke T."/>
        </authorList>
    </citation>
    <scope>NUCLEOTIDE SEQUENCE</scope>
    <source>
        <strain evidence="2">GVMAG-M-3300023174-30</strain>
    </source>
</reference>
<organism evidence="2">
    <name type="scientific">viral metagenome</name>
    <dbReference type="NCBI Taxonomy" id="1070528"/>
    <lineage>
        <taxon>unclassified sequences</taxon>
        <taxon>metagenomes</taxon>
        <taxon>organismal metagenomes</taxon>
    </lineage>
</organism>
<keyword evidence="1" id="KW-0472">Membrane</keyword>
<dbReference type="EMBL" id="MN739643">
    <property type="protein sequence ID" value="QHT17599.1"/>
    <property type="molecule type" value="Genomic_DNA"/>
</dbReference>
<dbReference type="AlphaFoldDB" id="A0A6C0DNY9"/>
<evidence type="ECO:0000256" key="1">
    <source>
        <dbReference type="SAM" id="Phobius"/>
    </source>
</evidence>
<keyword evidence="1" id="KW-0812">Transmembrane</keyword>
<feature type="transmembrane region" description="Helical" evidence="1">
    <location>
        <begin position="95"/>
        <end position="114"/>
    </location>
</feature>
<accession>A0A6C0DNY9</accession>
<evidence type="ECO:0000313" key="2">
    <source>
        <dbReference type="EMBL" id="QHT17599.1"/>
    </source>
</evidence>
<protein>
    <submittedName>
        <fullName evidence="2">Uncharacterized protein</fullName>
    </submittedName>
</protein>
<sequence length="115" mass="13597">MIRRYKHKKYDYIIIHYKIMFITTVKMLEPTTASVAIYLLSKTTTLKRNIIQKRPLHYKKKICKWMLKNKHTIIDIGVDEIADVLFDLSNNIHVVYNPSLAVILYTALLIIFICL</sequence>
<name>A0A6C0DNY9_9ZZZZ</name>
<feature type="transmembrane region" description="Helical" evidence="1">
    <location>
        <begin position="21"/>
        <end position="40"/>
    </location>
</feature>
<keyword evidence="1" id="KW-1133">Transmembrane helix</keyword>